<dbReference type="InterPro" id="IPR003651">
    <property type="entry name" value="Endonuclease3_FeS-loop_motif"/>
</dbReference>
<keyword evidence="13" id="KW-0540">Nuclease</keyword>
<keyword evidence="4 11" id="KW-0227">DNA damage</keyword>
<name>A0A1I1D4D8_BREAD</name>
<accession>A0A1I1D4D8</accession>
<keyword evidence="2 11" id="KW-0004">4Fe-4S</keyword>
<reference evidence="14" key="1">
    <citation type="submission" date="2016-10" db="EMBL/GenBank/DDBJ databases">
        <authorList>
            <person name="Varghese N."/>
            <person name="Submissions S."/>
        </authorList>
    </citation>
    <scope>NUCLEOTIDE SEQUENCE [LARGE SCALE GENOMIC DNA]</scope>
    <source>
        <strain evidence="14">ATCC 43811</strain>
    </source>
</reference>
<keyword evidence="13" id="KW-0255">Endonuclease</keyword>
<evidence type="ECO:0000256" key="11">
    <source>
        <dbReference type="HAMAP-Rule" id="MF_00942"/>
    </source>
</evidence>
<dbReference type="Pfam" id="PF00730">
    <property type="entry name" value="HhH-GPD"/>
    <property type="match status" value="1"/>
</dbReference>
<dbReference type="PROSITE" id="PS01155">
    <property type="entry name" value="ENDONUCLEASE_III_2"/>
    <property type="match status" value="1"/>
</dbReference>
<evidence type="ECO:0000256" key="4">
    <source>
        <dbReference type="ARBA" id="ARBA00022763"/>
    </source>
</evidence>
<keyword evidence="7 11" id="KW-0411">Iron-sulfur</keyword>
<organism evidence="13 14">
    <name type="scientific">Brevinema andersonii</name>
    <dbReference type="NCBI Taxonomy" id="34097"/>
    <lineage>
        <taxon>Bacteria</taxon>
        <taxon>Pseudomonadati</taxon>
        <taxon>Spirochaetota</taxon>
        <taxon>Spirochaetia</taxon>
        <taxon>Brevinematales</taxon>
        <taxon>Brevinemataceae</taxon>
        <taxon>Brevinema</taxon>
    </lineage>
</organism>
<keyword evidence="8 11" id="KW-0234">DNA repair</keyword>
<dbReference type="SUPFAM" id="SSF48150">
    <property type="entry name" value="DNA-glycosylase"/>
    <property type="match status" value="1"/>
</dbReference>
<evidence type="ECO:0000256" key="1">
    <source>
        <dbReference type="ARBA" id="ARBA00008343"/>
    </source>
</evidence>
<dbReference type="Proteomes" id="UP000240042">
    <property type="component" value="Unassembled WGS sequence"/>
</dbReference>
<comment type="similarity">
    <text evidence="1 11">Belongs to the Nth/MutY family.</text>
</comment>
<dbReference type="Gene3D" id="1.10.340.30">
    <property type="entry name" value="Hypothetical protein, domain 2"/>
    <property type="match status" value="1"/>
</dbReference>
<keyword evidence="14" id="KW-1185">Reference proteome</keyword>
<evidence type="ECO:0000256" key="3">
    <source>
        <dbReference type="ARBA" id="ARBA00022723"/>
    </source>
</evidence>
<comment type="function">
    <text evidence="11">DNA repair enzyme that has both DNA N-glycosylase activity and AP-lyase activity. The DNA N-glycosylase activity releases various damaged pyrimidines from DNA by cleaving the N-glycosidic bond, leaving an AP (apurinic/apyrimidinic) site. The AP-lyase activity cleaves the phosphodiester bond 3' to the AP site by a beta-elimination, leaving a 3'-terminal unsaturated sugar and a product with a terminal 5'-phosphate.</text>
</comment>
<evidence type="ECO:0000256" key="6">
    <source>
        <dbReference type="ARBA" id="ARBA00023004"/>
    </source>
</evidence>
<feature type="binding site" evidence="11">
    <location>
        <position position="205"/>
    </location>
    <ligand>
        <name>[4Fe-4S] cluster</name>
        <dbReference type="ChEBI" id="CHEBI:49883"/>
    </ligand>
</feature>
<evidence type="ECO:0000256" key="10">
    <source>
        <dbReference type="ARBA" id="ARBA00023295"/>
    </source>
</evidence>
<evidence type="ECO:0000256" key="8">
    <source>
        <dbReference type="ARBA" id="ARBA00023204"/>
    </source>
</evidence>
<keyword evidence="11" id="KW-0238">DNA-binding</keyword>
<evidence type="ECO:0000256" key="9">
    <source>
        <dbReference type="ARBA" id="ARBA00023239"/>
    </source>
</evidence>
<dbReference type="PIRSF" id="PIRSF001435">
    <property type="entry name" value="Nth"/>
    <property type="match status" value="1"/>
</dbReference>
<comment type="cofactor">
    <cofactor evidence="11">
        <name>[4Fe-4S] cluster</name>
        <dbReference type="ChEBI" id="CHEBI:49883"/>
    </cofactor>
    <text evidence="11">Binds 1 [4Fe-4S] cluster.</text>
</comment>
<dbReference type="GO" id="GO:0046872">
    <property type="term" value="F:metal ion binding"/>
    <property type="evidence" value="ECO:0007669"/>
    <property type="project" value="UniProtKB-KW"/>
</dbReference>
<dbReference type="GO" id="GO:0000703">
    <property type="term" value="F:oxidized pyrimidine nucleobase lesion DNA N-glycosylase activity"/>
    <property type="evidence" value="ECO:0007669"/>
    <property type="project" value="TreeGrafter"/>
</dbReference>
<feature type="binding site" evidence="11">
    <location>
        <position position="208"/>
    </location>
    <ligand>
        <name>[4Fe-4S] cluster</name>
        <dbReference type="ChEBI" id="CHEBI:49883"/>
    </ligand>
</feature>
<evidence type="ECO:0000256" key="5">
    <source>
        <dbReference type="ARBA" id="ARBA00022801"/>
    </source>
</evidence>
<dbReference type="EC" id="4.2.99.18" evidence="11"/>
<dbReference type="SMART" id="SM00478">
    <property type="entry name" value="ENDO3c"/>
    <property type="match status" value="1"/>
</dbReference>
<protein>
    <recommendedName>
        <fullName evidence="11">Endonuclease III</fullName>
        <ecNumber evidence="11">4.2.99.18</ecNumber>
    </recommendedName>
    <alternativeName>
        <fullName evidence="11">DNA-(apurinic or apyrimidinic site) lyase</fullName>
    </alternativeName>
</protein>
<dbReference type="FunFam" id="1.10.340.30:FF:000001">
    <property type="entry name" value="Endonuclease III"/>
    <property type="match status" value="1"/>
</dbReference>
<feature type="binding site" evidence="11">
    <location>
        <position position="214"/>
    </location>
    <ligand>
        <name>[4Fe-4S] cluster</name>
        <dbReference type="ChEBI" id="CHEBI:49883"/>
    </ligand>
</feature>
<dbReference type="InterPro" id="IPR003265">
    <property type="entry name" value="HhH-GPD_domain"/>
</dbReference>
<keyword evidence="10 11" id="KW-0326">Glycosidase</keyword>
<dbReference type="GO" id="GO:0140078">
    <property type="term" value="F:class I DNA-(apurinic or apyrimidinic site) endonuclease activity"/>
    <property type="evidence" value="ECO:0007669"/>
    <property type="project" value="UniProtKB-EC"/>
</dbReference>
<evidence type="ECO:0000256" key="2">
    <source>
        <dbReference type="ARBA" id="ARBA00022485"/>
    </source>
</evidence>
<dbReference type="CDD" id="cd00056">
    <property type="entry name" value="ENDO3c"/>
    <property type="match status" value="1"/>
</dbReference>
<keyword evidence="6 11" id="KW-0408">Iron</keyword>
<dbReference type="STRING" id="34097.SAMN02745150_00291"/>
<dbReference type="PANTHER" id="PTHR43286:SF1">
    <property type="entry name" value="ENDONUCLEASE III-LIKE PROTEIN 1"/>
    <property type="match status" value="1"/>
</dbReference>
<evidence type="ECO:0000313" key="14">
    <source>
        <dbReference type="Proteomes" id="UP000240042"/>
    </source>
</evidence>
<dbReference type="Pfam" id="PF10576">
    <property type="entry name" value="EndIII_4Fe-2S"/>
    <property type="match status" value="1"/>
</dbReference>
<feature type="binding site" evidence="11">
    <location>
        <position position="198"/>
    </location>
    <ligand>
        <name>[4Fe-4S] cluster</name>
        <dbReference type="ChEBI" id="CHEBI:49883"/>
    </ligand>
</feature>
<sequence length="224" mass="25242">MEETIWNKARFNKIFSILEATPQLKHAPAIHFMKTAGRTPFRILIATILSLRTKDETTAPASGRLFAVADTPEAIAVLPQETIEKLIYPVGFYKTKARNIKKISEILICDFNSQVPADLETLLELPGVGRKTANLVLSVGFDIPAVCVDVHVHRISNRWGFCNTKTPEETEFEIRRRVAEELWSSFNKPIVALGQTICKPITPKCLECPIQDFCEQKIPPRGRK</sequence>
<dbReference type="InterPro" id="IPR023170">
    <property type="entry name" value="HhH_base_excis_C"/>
</dbReference>
<evidence type="ECO:0000259" key="12">
    <source>
        <dbReference type="SMART" id="SM00478"/>
    </source>
</evidence>
<gene>
    <name evidence="11" type="primary">nth</name>
    <name evidence="13" type="ORF">SAMN02745150_00291</name>
</gene>
<dbReference type="RefSeq" id="WP_092317611.1">
    <property type="nucleotide sequence ID" value="NZ_FOKY01000001.1"/>
</dbReference>
<dbReference type="InterPro" id="IPR011257">
    <property type="entry name" value="DNA_glycosylase"/>
</dbReference>
<dbReference type="EMBL" id="FOKY01000001">
    <property type="protein sequence ID" value="SFB69657.1"/>
    <property type="molecule type" value="Genomic_DNA"/>
</dbReference>
<dbReference type="AlphaFoldDB" id="A0A1I1D4D8"/>
<dbReference type="Pfam" id="PF00633">
    <property type="entry name" value="HHH"/>
    <property type="match status" value="1"/>
</dbReference>
<dbReference type="GO" id="GO:0051539">
    <property type="term" value="F:4 iron, 4 sulfur cluster binding"/>
    <property type="evidence" value="ECO:0007669"/>
    <property type="project" value="UniProtKB-UniRule"/>
</dbReference>
<dbReference type="GO" id="GO:0006285">
    <property type="term" value="P:base-excision repair, AP site formation"/>
    <property type="evidence" value="ECO:0007669"/>
    <property type="project" value="TreeGrafter"/>
</dbReference>
<dbReference type="GO" id="GO:0006289">
    <property type="term" value="P:nucleotide-excision repair"/>
    <property type="evidence" value="ECO:0007669"/>
    <property type="project" value="TreeGrafter"/>
</dbReference>
<dbReference type="Gene3D" id="1.10.1670.10">
    <property type="entry name" value="Helix-hairpin-Helix base-excision DNA repair enzymes (C-terminal)"/>
    <property type="match status" value="1"/>
</dbReference>
<keyword evidence="3 11" id="KW-0479">Metal-binding</keyword>
<dbReference type="InterPro" id="IPR004036">
    <property type="entry name" value="Endonuclease-III-like_CS2"/>
</dbReference>
<dbReference type="PANTHER" id="PTHR43286">
    <property type="entry name" value="ENDONUCLEASE III-LIKE PROTEIN 1"/>
    <property type="match status" value="1"/>
</dbReference>
<dbReference type="SMART" id="SM00525">
    <property type="entry name" value="FES"/>
    <property type="match status" value="1"/>
</dbReference>
<dbReference type="GO" id="GO:0003677">
    <property type="term" value="F:DNA binding"/>
    <property type="evidence" value="ECO:0007669"/>
    <property type="project" value="UniProtKB-UniRule"/>
</dbReference>
<keyword evidence="5 11" id="KW-0378">Hydrolase</keyword>
<dbReference type="OrthoDB" id="9800977at2"/>
<keyword evidence="9 11" id="KW-0456">Lyase</keyword>
<dbReference type="InterPro" id="IPR000445">
    <property type="entry name" value="HhH_motif"/>
</dbReference>
<dbReference type="HAMAP" id="MF_00942">
    <property type="entry name" value="Nth"/>
    <property type="match status" value="1"/>
</dbReference>
<evidence type="ECO:0000313" key="13">
    <source>
        <dbReference type="EMBL" id="SFB69657.1"/>
    </source>
</evidence>
<feature type="domain" description="HhH-GPD" evidence="12">
    <location>
        <begin position="49"/>
        <end position="196"/>
    </location>
</feature>
<evidence type="ECO:0000256" key="7">
    <source>
        <dbReference type="ARBA" id="ARBA00023014"/>
    </source>
</evidence>
<dbReference type="InterPro" id="IPR005759">
    <property type="entry name" value="Nth"/>
</dbReference>
<comment type="catalytic activity">
    <reaction evidence="11">
        <text>2'-deoxyribonucleotide-(2'-deoxyribose 5'-phosphate)-2'-deoxyribonucleotide-DNA = a 3'-end 2'-deoxyribonucleotide-(2,3-dehydro-2,3-deoxyribose 5'-phosphate)-DNA + a 5'-end 5'-phospho-2'-deoxyribonucleoside-DNA + H(+)</text>
        <dbReference type="Rhea" id="RHEA:66592"/>
        <dbReference type="Rhea" id="RHEA-COMP:13180"/>
        <dbReference type="Rhea" id="RHEA-COMP:16897"/>
        <dbReference type="Rhea" id="RHEA-COMP:17067"/>
        <dbReference type="ChEBI" id="CHEBI:15378"/>
        <dbReference type="ChEBI" id="CHEBI:136412"/>
        <dbReference type="ChEBI" id="CHEBI:157695"/>
        <dbReference type="ChEBI" id="CHEBI:167181"/>
        <dbReference type="EC" id="4.2.99.18"/>
    </reaction>
</comment>
<proteinExistence type="inferred from homology"/>